<feature type="signal peptide" evidence="1">
    <location>
        <begin position="1"/>
        <end position="21"/>
    </location>
</feature>
<dbReference type="Proteomes" id="UP000238442">
    <property type="component" value="Chromosome"/>
</dbReference>
<protein>
    <submittedName>
        <fullName evidence="2">Uncharacterized protein</fullName>
    </submittedName>
</protein>
<proteinExistence type="predicted"/>
<dbReference type="AlphaFoldDB" id="A0A2S0HTM6"/>
<evidence type="ECO:0000313" key="3">
    <source>
        <dbReference type="Proteomes" id="UP000238442"/>
    </source>
</evidence>
<organism evidence="2 3">
    <name type="scientific">Pukyongia salina</name>
    <dbReference type="NCBI Taxonomy" id="2094025"/>
    <lineage>
        <taxon>Bacteria</taxon>
        <taxon>Pseudomonadati</taxon>
        <taxon>Bacteroidota</taxon>
        <taxon>Flavobacteriia</taxon>
        <taxon>Flavobacteriales</taxon>
        <taxon>Flavobacteriaceae</taxon>
        <taxon>Pukyongia</taxon>
    </lineage>
</organism>
<dbReference type="OrthoDB" id="1426543at2"/>
<feature type="chain" id="PRO_5015782468" evidence="1">
    <location>
        <begin position="22"/>
        <end position="183"/>
    </location>
</feature>
<evidence type="ECO:0000256" key="1">
    <source>
        <dbReference type="SAM" id="SignalP"/>
    </source>
</evidence>
<keyword evidence="1" id="KW-0732">Signal</keyword>
<name>A0A2S0HTM6_9FLAO</name>
<dbReference type="EMBL" id="CP027062">
    <property type="protein sequence ID" value="AVI50029.1"/>
    <property type="molecule type" value="Genomic_DNA"/>
</dbReference>
<dbReference type="RefSeq" id="WP_105214506.1">
    <property type="nucleotide sequence ID" value="NZ_CP027062.1"/>
</dbReference>
<evidence type="ECO:0000313" key="2">
    <source>
        <dbReference type="EMBL" id="AVI50029.1"/>
    </source>
</evidence>
<keyword evidence="3" id="KW-1185">Reference proteome</keyword>
<gene>
    <name evidence="2" type="ORF">C5O00_02135</name>
</gene>
<reference evidence="2 3" key="1">
    <citation type="submission" date="2018-02" db="EMBL/GenBank/DDBJ databases">
        <title>Genomic analysis of the strain RR4-38 isolated from a seawater recirculating aquaculture system.</title>
        <authorList>
            <person name="Kim Y.-S."/>
            <person name="Jang Y.H."/>
            <person name="Kim K.-H."/>
        </authorList>
    </citation>
    <scope>NUCLEOTIDE SEQUENCE [LARGE SCALE GENOMIC DNA]</scope>
    <source>
        <strain evidence="2 3">RR4-38</strain>
    </source>
</reference>
<accession>A0A2S0HTM6</accession>
<dbReference type="KEGG" id="aue:C5O00_02135"/>
<sequence>MKKLIAIITIALFAFSFQAEAQNCNQGKKLAEKTWEKWGPWKPNIQLIPFKAEVQKIKNVWNWIAANGGATIGPRFLEIDGGNETGSITGQTKSTFVTPPSFDNKVELTINKYDGKAKTGVVICVQGRDGVTTQKATYEFPNDKNGKVKKFTLNNVRGKIIIVAMRNKSVGNKFKYRINAKKK</sequence>